<dbReference type="EMBL" id="JBHSSB010000016">
    <property type="protein sequence ID" value="MFC6295141.1"/>
    <property type="molecule type" value="Genomic_DNA"/>
</dbReference>
<dbReference type="RefSeq" id="WP_137606874.1">
    <property type="nucleotide sequence ID" value="NZ_BJDH01000003.1"/>
</dbReference>
<sequence length="166" mass="18742">MVAKNGRISRFFDRVITGLHYDLRKALNIYIAVLMIVPVAYFAYIALALNMNNMGLETYFKQSPITTIMFIVTLMDLIVAYVLYFRKSVLLTNRMTVIVTFSILTILQLMVGNIISVILGLIVLYLSKNINAAQSTTIDKQTLAVIIGSTPFYLICTWLLFTIGLK</sequence>
<protein>
    <submittedName>
        <fullName evidence="2">Uncharacterized protein</fullName>
    </submittedName>
</protein>
<evidence type="ECO:0000313" key="3">
    <source>
        <dbReference type="Proteomes" id="UP001596227"/>
    </source>
</evidence>
<keyword evidence="1" id="KW-0812">Transmembrane</keyword>
<feature type="transmembrane region" description="Helical" evidence="1">
    <location>
        <begin position="143"/>
        <end position="165"/>
    </location>
</feature>
<keyword evidence="1" id="KW-1133">Transmembrane helix</keyword>
<keyword evidence="1" id="KW-0472">Membrane</keyword>
<feature type="transmembrane region" description="Helical" evidence="1">
    <location>
        <begin position="27"/>
        <end position="47"/>
    </location>
</feature>
<accession>A0ABW1UIU0</accession>
<organism evidence="2 3">
    <name type="scientific">Lactiplantibacillus daoliensis</name>
    <dbReference type="NCBI Taxonomy" id="2559916"/>
    <lineage>
        <taxon>Bacteria</taxon>
        <taxon>Bacillati</taxon>
        <taxon>Bacillota</taxon>
        <taxon>Bacilli</taxon>
        <taxon>Lactobacillales</taxon>
        <taxon>Lactobacillaceae</taxon>
        <taxon>Lactiplantibacillus</taxon>
    </lineage>
</organism>
<feature type="transmembrane region" description="Helical" evidence="1">
    <location>
        <begin position="67"/>
        <end position="85"/>
    </location>
</feature>
<dbReference type="Proteomes" id="UP001596227">
    <property type="component" value="Unassembled WGS sequence"/>
</dbReference>
<proteinExistence type="predicted"/>
<comment type="caution">
    <text evidence="2">The sequence shown here is derived from an EMBL/GenBank/DDBJ whole genome shotgun (WGS) entry which is preliminary data.</text>
</comment>
<keyword evidence="3" id="KW-1185">Reference proteome</keyword>
<feature type="transmembrane region" description="Helical" evidence="1">
    <location>
        <begin position="97"/>
        <end position="123"/>
    </location>
</feature>
<gene>
    <name evidence="2" type="ORF">ACFQH1_07995</name>
</gene>
<evidence type="ECO:0000313" key="2">
    <source>
        <dbReference type="EMBL" id="MFC6295141.1"/>
    </source>
</evidence>
<evidence type="ECO:0000256" key="1">
    <source>
        <dbReference type="SAM" id="Phobius"/>
    </source>
</evidence>
<name>A0ABW1UIU0_9LACO</name>
<reference evidence="3" key="1">
    <citation type="journal article" date="2019" name="Int. J. Syst. Evol. Microbiol.">
        <title>The Global Catalogue of Microorganisms (GCM) 10K type strain sequencing project: providing services to taxonomists for standard genome sequencing and annotation.</title>
        <authorList>
            <consortium name="The Broad Institute Genomics Platform"/>
            <consortium name="The Broad Institute Genome Sequencing Center for Infectious Disease"/>
            <person name="Wu L."/>
            <person name="Ma J."/>
        </authorList>
    </citation>
    <scope>NUCLEOTIDE SEQUENCE [LARGE SCALE GENOMIC DNA]</scope>
    <source>
        <strain evidence="3">CCM 8934</strain>
    </source>
</reference>